<comment type="similarity">
    <text evidence="1">Belongs to the short-chain dehydrogenases/reductases (SDR) family.</text>
</comment>
<comment type="caution">
    <text evidence="2">The sequence shown here is derived from an EMBL/GenBank/DDBJ whole genome shotgun (WGS) entry which is preliminary data.</text>
</comment>
<evidence type="ECO:0000313" key="2">
    <source>
        <dbReference type="EMBL" id="PIS09422.1"/>
    </source>
</evidence>
<name>A0A2H0W9U0_9BACT</name>
<dbReference type="PANTHER" id="PTHR43550">
    <property type="entry name" value="3-KETODIHYDROSPHINGOSINE REDUCTASE"/>
    <property type="match status" value="1"/>
</dbReference>
<dbReference type="GO" id="GO:0006666">
    <property type="term" value="P:3-keto-sphinganine metabolic process"/>
    <property type="evidence" value="ECO:0007669"/>
    <property type="project" value="TreeGrafter"/>
</dbReference>
<dbReference type="Proteomes" id="UP000230093">
    <property type="component" value="Unassembled WGS sequence"/>
</dbReference>
<dbReference type="InterPro" id="IPR002347">
    <property type="entry name" value="SDR_fam"/>
</dbReference>
<dbReference type="PRINTS" id="PR00080">
    <property type="entry name" value="SDRFAMILY"/>
</dbReference>
<accession>A0A2H0W9U0</accession>
<dbReference type="AlphaFoldDB" id="A0A2H0W9U0"/>
<dbReference type="GO" id="GO:0030148">
    <property type="term" value="P:sphingolipid biosynthetic process"/>
    <property type="evidence" value="ECO:0007669"/>
    <property type="project" value="TreeGrafter"/>
</dbReference>
<dbReference type="SUPFAM" id="SSF51735">
    <property type="entry name" value="NAD(P)-binding Rossmann-fold domains"/>
    <property type="match status" value="1"/>
</dbReference>
<dbReference type="GO" id="GO:0047560">
    <property type="term" value="F:3-dehydrosphinganine reductase activity"/>
    <property type="evidence" value="ECO:0007669"/>
    <property type="project" value="TreeGrafter"/>
</dbReference>
<sequence length="231" mass="25804">MELKEKKILITGGTSGLGFSVAKSLIKKGCLVNVIGRSEDNIKKAKKIISSKSFKAFKGDVRNYEEIKRITDKVGRIDILINNAGVWLKGKLQDYSCSKIDEIIDVNLKGVIYTTKLVLPGMIKRNEGFILNVSSTSGITPKNEQTVYCASKYGVTGFTNSLKKDLLSTNIKVAGFYPGGMKTKLFEKAGMPIKNKNWMEPDKVAKVIIFILEQDDQELIIDHLVLNRRRE</sequence>
<protein>
    <recommendedName>
        <fullName evidence="4">NAD(P)-dependent oxidoreductase</fullName>
    </recommendedName>
</protein>
<dbReference type="InterPro" id="IPR036291">
    <property type="entry name" value="NAD(P)-bd_dom_sf"/>
</dbReference>
<gene>
    <name evidence="2" type="ORF">COT75_01950</name>
</gene>
<evidence type="ECO:0008006" key="4">
    <source>
        <dbReference type="Google" id="ProtNLM"/>
    </source>
</evidence>
<dbReference type="PANTHER" id="PTHR43550:SF6">
    <property type="entry name" value="SHORT CHAIN DEHYDROGENASE_REDUCTASE FAMILY PROTEIN (AFU_ORTHOLOGUE AFUA_2G08050)"/>
    <property type="match status" value="1"/>
</dbReference>
<organism evidence="2 3">
    <name type="scientific">Candidatus Beckwithbacteria bacterium CG10_big_fil_rev_8_21_14_0_10_34_10</name>
    <dbReference type="NCBI Taxonomy" id="1974495"/>
    <lineage>
        <taxon>Bacteria</taxon>
        <taxon>Candidatus Beckwithiibacteriota</taxon>
    </lineage>
</organism>
<proteinExistence type="inferred from homology"/>
<evidence type="ECO:0000256" key="1">
    <source>
        <dbReference type="RuleBase" id="RU000363"/>
    </source>
</evidence>
<reference evidence="3" key="1">
    <citation type="submission" date="2017-09" db="EMBL/GenBank/DDBJ databases">
        <title>Depth-based differentiation of microbial function through sediment-hosted aquifers and enrichment of novel symbionts in the deep terrestrial subsurface.</title>
        <authorList>
            <person name="Probst A.J."/>
            <person name="Ladd B."/>
            <person name="Jarett J.K."/>
            <person name="Geller-Mcgrath D.E."/>
            <person name="Sieber C.M.K."/>
            <person name="Emerson J.B."/>
            <person name="Anantharaman K."/>
            <person name="Thomas B.C."/>
            <person name="Malmstrom R."/>
            <person name="Stieglmeier M."/>
            <person name="Klingl A."/>
            <person name="Woyke T."/>
            <person name="Ryan C.M."/>
            <person name="Banfield J.F."/>
        </authorList>
    </citation>
    <scope>NUCLEOTIDE SEQUENCE [LARGE SCALE GENOMIC DNA]</scope>
</reference>
<evidence type="ECO:0000313" key="3">
    <source>
        <dbReference type="Proteomes" id="UP000230093"/>
    </source>
</evidence>
<dbReference type="GO" id="GO:0016020">
    <property type="term" value="C:membrane"/>
    <property type="evidence" value="ECO:0007669"/>
    <property type="project" value="GOC"/>
</dbReference>
<dbReference type="PRINTS" id="PR00081">
    <property type="entry name" value="GDHRDH"/>
</dbReference>
<dbReference type="EMBL" id="PEZT01000010">
    <property type="protein sequence ID" value="PIS09422.1"/>
    <property type="molecule type" value="Genomic_DNA"/>
</dbReference>
<dbReference type="Pfam" id="PF00106">
    <property type="entry name" value="adh_short"/>
    <property type="match status" value="1"/>
</dbReference>
<dbReference type="CDD" id="cd05233">
    <property type="entry name" value="SDR_c"/>
    <property type="match status" value="1"/>
</dbReference>
<dbReference type="Gene3D" id="3.40.50.720">
    <property type="entry name" value="NAD(P)-binding Rossmann-like Domain"/>
    <property type="match status" value="1"/>
</dbReference>